<dbReference type="RefSeq" id="WP_245958887.1">
    <property type="nucleotide sequence ID" value="NZ_QWKZ01000038.1"/>
</dbReference>
<reference evidence="1 2" key="1">
    <citation type="submission" date="2018-08" db="EMBL/GenBank/DDBJ databases">
        <title>Meiothermus luteus KCTC 52599 genome sequencing project.</title>
        <authorList>
            <person name="Da Costa M.S."/>
            <person name="Albuquerque L."/>
            <person name="Raposo P."/>
            <person name="Froufe H.J.C."/>
            <person name="Barroso C.S."/>
            <person name="Egas C."/>
        </authorList>
    </citation>
    <scope>NUCLEOTIDE SEQUENCE [LARGE SCALE GENOMIC DNA]</scope>
    <source>
        <strain evidence="1 2">KCTC 52599</strain>
    </source>
</reference>
<dbReference type="GO" id="GO:0045892">
    <property type="term" value="P:negative regulation of DNA-templated transcription"/>
    <property type="evidence" value="ECO:0007669"/>
    <property type="project" value="UniProtKB-ARBA"/>
</dbReference>
<gene>
    <name evidence="1" type="ORF">Mlute_01419</name>
</gene>
<dbReference type="GO" id="GO:0046872">
    <property type="term" value="F:metal ion binding"/>
    <property type="evidence" value="ECO:0007669"/>
    <property type="project" value="InterPro"/>
</dbReference>
<protein>
    <submittedName>
        <fullName evidence="1">Metal-sensitive transcriptional repressor</fullName>
    </submittedName>
</protein>
<accession>A0A399EMS7</accession>
<sequence length="88" mass="9838">MEQARNRDPPSSGPPCPERVNVLMQRLRRIEGQARGLQKRLEEGRSFAELLTQLRATRKAMDSLVRALLVEVPRPLQGWGFCGAARGG</sequence>
<dbReference type="Pfam" id="PF02583">
    <property type="entry name" value="Trns_repr_metal"/>
    <property type="match status" value="1"/>
</dbReference>
<proteinExistence type="predicted"/>
<organism evidence="1 2">
    <name type="scientific">Meiothermus luteus</name>
    <dbReference type="NCBI Taxonomy" id="2026184"/>
    <lineage>
        <taxon>Bacteria</taxon>
        <taxon>Thermotogati</taxon>
        <taxon>Deinococcota</taxon>
        <taxon>Deinococci</taxon>
        <taxon>Thermales</taxon>
        <taxon>Thermaceae</taxon>
        <taxon>Meiothermus</taxon>
    </lineage>
</organism>
<dbReference type="Proteomes" id="UP000265800">
    <property type="component" value="Unassembled WGS sequence"/>
</dbReference>
<evidence type="ECO:0000313" key="2">
    <source>
        <dbReference type="Proteomes" id="UP000265800"/>
    </source>
</evidence>
<comment type="caution">
    <text evidence="1">The sequence shown here is derived from an EMBL/GenBank/DDBJ whole genome shotgun (WGS) entry which is preliminary data.</text>
</comment>
<dbReference type="EMBL" id="QWKZ01000038">
    <property type="protein sequence ID" value="RIH85937.1"/>
    <property type="molecule type" value="Genomic_DNA"/>
</dbReference>
<dbReference type="AlphaFoldDB" id="A0A399EMS7"/>
<dbReference type="GO" id="GO:0003677">
    <property type="term" value="F:DNA binding"/>
    <property type="evidence" value="ECO:0007669"/>
    <property type="project" value="InterPro"/>
</dbReference>
<dbReference type="Gene3D" id="1.20.58.1000">
    <property type="entry name" value="Metal-sensitive repressor, helix protomer"/>
    <property type="match status" value="1"/>
</dbReference>
<dbReference type="InterPro" id="IPR038390">
    <property type="entry name" value="Metal_Tscrpt_repr_sf"/>
</dbReference>
<dbReference type="InterPro" id="IPR003735">
    <property type="entry name" value="Metal_Tscrpt_repr"/>
</dbReference>
<keyword evidence="2" id="KW-1185">Reference proteome</keyword>
<evidence type="ECO:0000313" key="1">
    <source>
        <dbReference type="EMBL" id="RIH85937.1"/>
    </source>
</evidence>
<name>A0A399EMS7_9DEIN</name>